<dbReference type="AlphaFoldDB" id="A0A9W5YAD3"/>
<accession>A0A9W5YAD3</accession>
<reference evidence="1" key="1">
    <citation type="submission" date="2022-06" db="EMBL/GenBank/DDBJ databases">
        <title>Vallitalea longa sp. nov., an anaerobic bacterium isolated from marine sediment.</title>
        <authorList>
            <person name="Hirano S."/>
            <person name="Terahara T."/>
            <person name="Mori K."/>
            <person name="Hamada M."/>
            <person name="Matsumoto R."/>
            <person name="Kobayashi T."/>
        </authorList>
    </citation>
    <scope>NUCLEOTIDE SEQUENCE</scope>
    <source>
        <strain evidence="1">SH18-1</strain>
    </source>
</reference>
<sequence>MSIMDLTCKDSISYSKRCNKDIDGDSLYLGSYYRCNYLICLYFALPRYSFLQKLKKASLILYKMPEDHDERRRYRRYNKNEQYKKYKDQYIVCPLEDYFSAYSSDFSIPDPYFDRKKEFRDIIHSCFTEIDITDIVKDWINEEIENRGLILLGKKDSHLITYASKKCSISRMCPTLRLIYEEKGFGHGYITIPCEVGVKSY</sequence>
<comment type="caution">
    <text evidence="1">The sequence shown here is derived from an EMBL/GenBank/DDBJ whole genome shotgun (WGS) entry which is preliminary data.</text>
</comment>
<keyword evidence="2" id="KW-1185">Reference proteome</keyword>
<name>A0A9W5YAD3_9FIRM</name>
<organism evidence="1 2">
    <name type="scientific">Vallitalea longa</name>
    <dbReference type="NCBI Taxonomy" id="2936439"/>
    <lineage>
        <taxon>Bacteria</taxon>
        <taxon>Bacillati</taxon>
        <taxon>Bacillota</taxon>
        <taxon>Clostridia</taxon>
        <taxon>Lachnospirales</taxon>
        <taxon>Vallitaleaceae</taxon>
        <taxon>Vallitalea</taxon>
    </lineage>
</organism>
<dbReference type="RefSeq" id="WP_281811165.1">
    <property type="nucleotide sequence ID" value="NZ_BRLB01000001.1"/>
</dbReference>
<evidence type="ECO:0000313" key="1">
    <source>
        <dbReference type="EMBL" id="GKX27658.1"/>
    </source>
</evidence>
<dbReference type="Proteomes" id="UP001144256">
    <property type="component" value="Unassembled WGS sequence"/>
</dbReference>
<dbReference type="EMBL" id="BRLB01000001">
    <property type="protein sequence ID" value="GKX27658.1"/>
    <property type="molecule type" value="Genomic_DNA"/>
</dbReference>
<gene>
    <name evidence="1" type="ORF">SH1V18_01380</name>
</gene>
<evidence type="ECO:0000313" key="2">
    <source>
        <dbReference type="Proteomes" id="UP001144256"/>
    </source>
</evidence>
<proteinExistence type="predicted"/>
<protein>
    <submittedName>
        <fullName evidence="1">Uncharacterized protein</fullName>
    </submittedName>
</protein>